<feature type="region of interest" description="Disordered" evidence="2">
    <location>
        <begin position="926"/>
        <end position="946"/>
    </location>
</feature>
<dbReference type="GO" id="GO:0004386">
    <property type="term" value="F:helicase activity"/>
    <property type="evidence" value="ECO:0007669"/>
    <property type="project" value="UniProtKB-KW"/>
</dbReference>
<keyword evidence="4" id="KW-0347">Helicase</keyword>
<dbReference type="PANTHER" id="PTHR42927:SF1">
    <property type="entry name" value="HELICASE SUPERFAMILY 1 AND 2 DOMAIN-CONTAINING PROTEIN"/>
    <property type="match status" value="1"/>
</dbReference>
<dbReference type="AlphaFoldDB" id="A0A9E2P1Q4"/>
<protein>
    <submittedName>
        <fullName evidence="4">DEAD/DEAH box helicase family protein</fullName>
    </submittedName>
</protein>
<dbReference type="InterPro" id="IPR027417">
    <property type="entry name" value="P-loop_NTPase"/>
</dbReference>
<dbReference type="GO" id="GO:0009035">
    <property type="term" value="F:type I site-specific deoxyribonuclease activity"/>
    <property type="evidence" value="ECO:0007669"/>
    <property type="project" value="UniProtKB-EC"/>
</dbReference>
<dbReference type="EMBL" id="JAHLFU010000022">
    <property type="protein sequence ID" value="MBU3852455.1"/>
    <property type="molecule type" value="Genomic_DNA"/>
</dbReference>
<feature type="coiled-coil region" evidence="1">
    <location>
        <begin position="471"/>
        <end position="509"/>
    </location>
</feature>
<dbReference type="Pfam" id="PF22679">
    <property type="entry name" value="T1R_D3-like"/>
    <property type="match status" value="1"/>
</dbReference>
<dbReference type="GO" id="GO:0005524">
    <property type="term" value="F:ATP binding"/>
    <property type="evidence" value="ECO:0007669"/>
    <property type="project" value="UniProtKB-KW"/>
</dbReference>
<dbReference type="GO" id="GO:0009307">
    <property type="term" value="P:DNA restriction-modification system"/>
    <property type="evidence" value="ECO:0007669"/>
    <property type="project" value="UniProtKB-KW"/>
</dbReference>
<feature type="domain" description="Helicase ATP-binding" evidence="3">
    <location>
        <begin position="288"/>
        <end position="552"/>
    </location>
</feature>
<evidence type="ECO:0000256" key="2">
    <source>
        <dbReference type="SAM" id="MobiDB-lite"/>
    </source>
</evidence>
<dbReference type="Proteomes" id="UP000823865">
    <property type="component" value="Unassembled WGS sequence"/>
</dbReference>
<evidence type="ECO:0000256" key="1">
    <source>
        <dbReference type="SAM" id="Coils"/>
    </source>
</evidence>
<accession>A0A9E2P1Q4</accession>
<dbReference type="SMART" id="SM00487">
    <property type="entry name" value="DEXDc"/>
    <property type="match status" value="1"/>
</dbReference>
<organism evidence="4 5">
    <name type="scientific">Candidatus Paraprevotella stercoravium</name>
    <dbReference type="NCBI Taxonomy" id="2838725"/>
    <lineage>
        <taxon>Bacteria</taxon>
        <taxon>Pseudomonadati</taxon>
        <taxon>Bacteroidota</taxon>
        <taxon>Bacteroidia</taxon>
        <taxon>Bacteroidales</taxon>
        <taxon>Prevotellaceae</taxon>
        <taxon>Paraprevotella</taxon>
    </lineage>
</organism>
<keyword evidence="1" id="KW-0175">Coiled coil</keyword>
<dbReference type="PANTHER" id="PTHR42927">
    <property type="entry name" value="HELICASE SUPERFAMILY 1 AND 2 DOMAIN-CONTAINING PROTEIN"/>
    <property type="match status" value="1"/>
</dbReference>
<keyword evidence="4" id="KW-0067">ATP-binding</keyword>
<keyword evidence="4" id="KW-0547">Nucleotide-binding</keyword>
<name>A0A9E2P1Q4_9BACT</name>
<dbReference type="Gene3D" id="3.90.1570.50">
    <property type="match status" value="1"/>
</dbReference>
<evidence type="ECO:0000313" key="5">
    <source>
        <dbReference type="Proteomes" id="UP000823865"/>
    </source>
</evidence>
<dbReference type="SUPFAM" id="SSF52540">
    <property type="entry name" value="P-loop containing nucleoside triphosphate hydrolases"/>
    <property type="match status" value="1"/>
</dbReference>
<dbReference type="GO" id="GO:0003677">
    <property type="term" value="F:DNA binding"/>
    <property type="evidence" value="ECO:0007669"/>
    <property type="project" value="UniProtKB-KW"/>
</dbReference>
<dbReference type="InterPro" id="IPR007409">
    <property type="entry name" value="Restrct_endonuc_type1_HsdR_N"/>
</dbReference>
<dbReference type="Gene3D" id="3.40.50.300">
    <property type="entry name" value="P-loop containing nucleotide triphosphate hydrolases"/>
    <property type="match status" value="2"/>
</dbReference>
<evidence type="ECO:0000259" key="3">
    <source>
        <dbReference type="SMART" id="SM00487"/>
    </source>
</evidence>
<sequence>MNTSDLKEKNFEADIERYLITEGGYVKGNQDTYDKERAIDMPVLISFIEKTQPKQWKRYVTKYGDKAERQLYRVFQDDVTRYGLIYVLRKGISDVGINIRFCYFAPASRLNDELVANYHANILTVTRQFAYSKLNKNTIDMVLSLNGIPVVALELKNQITGQNVEDSKRQWRTDRDPKEPLFHFNNRILAYFGVDLYEVALTTELKKEKTFFIPFNQGSNGAGEVGGAGNPESADGGYVTSYLWERILQREMLLAILQRYISRQEEEKLKIIVDKHGREKEITETSVKIIFPRFHQLDVVEKLVGDTYYANLPNTTCHDNGANYDKAADERPEYVLHRRKPHGNNFLIQHSAGSGKSNSIAWLTYRLAGLQNADMKNMFNSVFVITDRRVLNKQLQSTILGFDHIDGQIETITDSDNSEKLARIINDDNTRIVITTLHRFPVIYKELTSRSGKRYAIIVDEAHSSQSGKSAEKLKAALADTDEALREYAEIEEVEAEELEKKKDALMEDLLAQGQHSNLFFYAFTATPKPKTLQTFGELAEEGETPEDSMYVAYHNYSMLQAIEEGFIKDVLKYYTTYDTTYEIAKRIEADPLYEETPATRAIKAFHDNHEHVIAQKTAIIVEKFREVTLNAMLGKAKAMVVCSSRAHAVRYFLEIRKYCEENNITDVKPMVAFSGKVSYQGVEYTEPKLNSTDERNISEAKLPLYFASDLYNMLVVADKYQTGFDEPLLHTMFVDKKLKNVKAVQTLSRLNRAHKDKKDTYVLDFYNKPDEIKKSFEPFYKGTELIKPVDVNFVYTFRKDIQMYQLWTEGDEQKFFDLLQNINKQKDRLGALSNAFKNTMDRYSGLDEEKQFEVRSKIKNFVRFYAYMAQIARTYDKDLYKAYVYADYLYRLLPKNARERIDLNRQIMLVNSRISEGETVSIRLGDDQKPIKGENPKAGKPKSENEDLLSRIIDKVNIMYQGQFSESDRVILETIYDKMVSTAKKKLTKQANNTDEKQFEESIFPQIFDEVARGCYVEQMDSFAKLFENSDFYRNVMTQMARVFYASYKKKEDELPFIPELFKQRLLADVEVEFDELKRFLPDFDAVASCLILVLKAQTVSSIDGANELLLDSFNRLYCLEGMKLVDKRRHFNTLVTKYEVFLKKVYYLLNGKEMVNLKDESSMPTFINCILSLSCLKGLKHNPDERYRKFYDYLEMVKQWRNSESHNAPDASMQELNLAIHVVSTMYLWVISQNMKSLNFALGK</sequence>
<dbReference type="InterPro" id="IPR014001">
    <property type="entry name" value="Helicase_ATP-bd"/>
</dbReference>
<dbReference type="Pfam" id="PF18766">
    <property type="entry name" value="SWI2_SNF2"/>
    <property type="match status" value="1"/>
</dbReference>
<comment type="caution">
    <text evidence="4">The sequence shown here is derived from an EMBL/GenBank/DDBJ whole genome shotgun (WGS) entry which is preliminary data.</text>
</comment>
<dbReference type="InterPro" id="IPR040980">
    <property type="entry name" value="SWI2_SNF2"/>
</dbReference>
<gene>
    <name evidence="4" type="ORF">H9789_01250</name>
</gene>
<reference evidence="4" key="2">
    <citation type="submission" date="2021-04" db="EMBL/GenBank/DDBJ databases">
        <authorList>
            <person name="Gilroy R."/>
        </authorList>
    </citation>
    <scope>NUCLEOTIDE SEQUENCE</scope>
    <source>
        <strain evidence="4">G3-2149</strain>
    </source>
</reference>
<dbReference type="Pfam" id="PF04313">
    <property type="entry name" value="HSDR_N"/>
    <property type="match status" value="1"/>
</dbReference>
<reference evidence="4" key="1">
    <citation type="journal article" date="2021" name="PeerJ">
        <title>Extensive microbial diversity within the chicken gut microbiome revealed by metagenomics and culture.</title>
        <authorList>
            <person name="Gilroy R."/>
            <person name="Ravi A."/>
            <person name="Getino M."/>
            <person name="Pursley I."/>
            <person name="Horton D.L."/>
            <person name="Alikhan N.F."/>
            <person name="Baker D."/>
            <person name="Gharbi K."/>
            <person name="Hall N."/>
            <person name="Watson M."/>
            <person name="Adriaenssens E.M."/>
            <person name="Foster-Nyarko E."/>
            <person name="Jarju S."/>
            <person name="Secka A."/>
            <person name="Antonio M."/>
            <person name="Oren A."/>
            <person name="Chaudhuri R.R."/>
            <person name="La Ragione R."/>
            <person name="Hildebrand F."/>
            <person name="Pallen M.J."/>
        </authorList>
    </citation>
    <scope>NUCLEOTIDE SEQUENCE</scope>
    <source>
        <strain evidence="4">G3-2149</strain>
    </source>
</reference>
<proteinExistence type="predicted"/>
<keyword evidence="4" id="KW-0378">Hydrolase</keyword>
<evidence type="ECO:0000313" key="4">
    <source>
        <dbReference type="EMBL" id="MBU3852455.1"/>
    </source>
</evidence>
<dbReference type="InterPro" id="IPR055180">
    <property type="entry name" value="HsdR_RecA-like_helicase_dom_2"/>
</dbReference>